<dbReference type="EMBL" id="JBANRG010000012">
    <property type="protein sequence ID" value="KAK7461979.1"/>
    <property type="molecule type" value="Genomic_DNA"/>
</dbReference>
<evidence type="ECO:0000313" key="3">
    <source>
        <dbReference type="Proteomes" id="UP001498398"/>
    </source>
</evidence>
<evidence type="ECO:0000256" key="1">
    <source>
        <dbReference type="SAM" id="MobiDB-lite"/>
    </source>
</evidence>
<accession>A0ABR1JKN8</accession>
<keyword evidence="3" id="KW-1185">Reference proteome</keyword>
<protein>
    <submittedName>
        <fullName evidence="2">Uncharacterized protein</fullName>
    </submittedName>
</protein>
<dbReference type="Proteomes" id="UP001498398">
    <property type="component" value="Unassembled WGS sequence"/>
</dbReference>
<feature type="region of interest" description="Disordered" evidence="1">
    <location>
        <begin position="203"/>
        <end position="226"/>
    </location>
</feature>
<name>A0ABR1JKN8_9AGAR</name>
<proteinExistence type="predicted"/>
<reference evidence="2 3" key="1">
    <citation type="submission" date="2024-01" db="EMBL/GenBank/DDBJ databases">
        <title>A draft genome for the cacao thread blight pathogen Marasmiellus scandens.</title>
        <authorList>
            <person name="Baruah I.K."/>
            <person name="Leung J."/>
            <person name="Bukari Y."/>
            <person name="Amoako-Attah I."/>
            <person name="Meinhardt L.W."/>
            <person name="Bailey B.A."/>
            <person name="Cohen S.P."/>
        </authorList>
    </citation>
    <scope>NUCLEOTIDE SEQUENCE [LARGE SCALE GENOMIC DNA]</scope>
    <source>
        <strain evidence="2 3">GH-19</strain>
    </source>
</reference>
<feature type="compositionally biased region" description="Polar residues" evidence="1">
    <location>
        <begin position="203"/>
        <end position="222"/>
    </location>
</feature>
<organism evidence="2 3">
    <name type="scientific">Marasmiellus scandens</name>
    <dbReference type="NCBI Taxonomy" id="2682957"/>
    <lineage>
        <taxon>Eukaryota</taxon>
        <taxon>Fungi</taxon>
        <taxon>Dikarya</taxon>
        <taxon>Basidiomycota</taxon>
        <taxon>Agaricomycotina</taxon>
        <taxon>Agaricomycetes</taxon>
        <taxon>Agaricomycetidae</taxon>
        <taxon>Agaricales</taxon>
        <taxon>Marasmiineae</taxon>
        <taxon>Omphalotaceae</taxon>
        <taxon>Marasmiellus</taxon>
    </lineage>
</organism>
<evidence type="ECO:0000313" key="2">
    <source>
        <dbReference type="EMBL" id="KAK7461979.1"/>
    </source>
</evidence>
<gene>
    <name evidence="2" type="ORF">VKT23_008411</name>
</gene>
<comment type="caution">
    <text evidence="2">The sequence shown here is derived from an EMBL/GenBank/DDBJ whole genome shotgun (WGS) entry which is preliminary data.</text>
</comment>
<sequence>MAWLELIRGDGASPIDISPCQINTLGVFEYFPGIIIGDPVSPSEEPFVPGNYFCIKGRDLAMHESFVPLKCGEYSFDHDDEKIPSFPPHTHGCFITASTENLRSIWITPPYLLAHWNNRSLRQLREYRGLEWLAAFDGPSRDEIAEHSVMENTVTLHKDLVMPWLQHEFSVDVDDNYRLVLLEDISCPKAATLLKNTVQASGARSFSPSSFPGVNTSSSETSRQTRDGYLRSHFQRSLRIHSLEGDIKEDYTERDFAKAYEEFTGNLPKFAPQEQESEMEKAKELLPLNIALESWYYHERLEGY</sequence>